<name>Q5C536_SCHJA</name>
<reference evidence="1" key="1">
    <citation type="journal article" date="2006" name="PLoS Pathog.">
        <title>New perspectives on host-parasite interplay by comparative transcriptomic and proteomic analyses of Schistosoma japonicum.</title>
        <authorList>
            <person name="Liu F."/>
            <person name="Lu J."/>
            <person name="Hu W."/>
            <person name="Wang S.Y."/>
            <person name="Cui S.J."/>
            <person name="Chi M."/>
            <person name="Yan Q."/>
            <person name="Wang X.R."/>
            <person name="Song H.D."/>
            <person name="Xu X.N."/>
            <person name="Wang J.J."/>
            <person name="Zhang X.L."/>
            <person name="Zhang X."/>
            <person name="Wang Z.Q."/>
            <person name="Xue C.L."/>
            <person name="Brindley P.J."/>
            <person name="McManus D.P."/>
            <person name="Yang P.Y."/>
            <person name="Feng Z."/>
            <person name="Chen Z."/>
            <person name="Han Z.G."/>
        </authorList>
    </citation>
    <scope>NUCLEOTIDE SEQUENCE</scope>
</reference>
<protein>
    <submittedName>
        <fullName evidence="1">SJCHGC07762 protein</fullName>
    </submittedName>
</protein>
<proteinExistence type="evidence at transcript level"/>
<evidence type="ECO:0000313" key="1">
    <source>
        <dbReference type="EMBL" id="AAX25238.2"/>
    </source>
</evidence>
<dbReference type="EMBL" id="AY809349">
    <property type="protein sequence ID" value="AAX25238.2"/>
    <property type="molecule type" value="mRNA"/>
</dbReference>
<accession>Q5C536</accession>
<organism evidence="1">
    <name type="scientific">Schistosoma japonicum</name>
    <name type="common">Blood fluke</name>
    <dbReference type="NCBI Taxonomy" id="6182"/>
    <lineage>
        <taxon>Eukaryota</taxon>
        <taxon>Metazoa</taxon>
        <taxon>Spiralia</taxon>
        <taxon>Lophotrochozoa</taxon>
        <taxon>Platyhelminthes</taxon>
        <taxon>Trematoda</taxon>
        <taxon>Digenea</taxon>
        <taxon>Strigeidida</taxon>
        <taxon>Schistosomatoidea</taxon>
        <taxon>Schistosomatidae</taxon>
        <taxon>Schistosoma</taxon>
    </lineage>
</organism>
<feature type="non-terminal residue" evidence="1">
    <location>
        <position position="161"/>
    </location>
</feature>
<sequence length="161" mass="18061">CCWVLSSSISTGLYPTCLSSLLAPYTKSDFVLLGDLNWDVLNKPPDKVLKQWDTLNLSQIITNPTRYDSKHPEKATLLGICLECSVKTLVITVFKACVRNGCSVKRPVLICHRRLLKNFDEQAFLHNLASVKWYIISLIPSVEDAWTLVVWGLCFGKVGGF</sequence>
<dbReference type="AlphaFoldDB" id="Q5C536"/>
<feature type="non-terminal residue" evidence="1">
    <location>
        <position position="1"/>
    </location>
</feature>